<name>G7IL32_MEDTR</name>
<dbReference type="PaxDb" id="3880-AES64917"/>
<dbReference type="STRING" id="3880.G7IL32"/>
<dbReference type="HOGENOM" id="CLU_2853031_0_0_1"/>
<dbReference type="EMBL" id="CM001218">
    <property type="protein sequence ID" value="AES64917.1"/>
    <property type="molecule type" value="Genomic_DNA"/>
</dbReference>
<dbReference type="AlphaFoldDB" id="G7IL32"/>
<gene>
    <name evidence="1" type="ordered locus">MTR_2g033130</name>
</gene>
<dbReference type="Proteomes" id="UP000002051">
    <property type="component" value="Chromosome 2"/>
</dbReference>
<dbReference type="EnsemblPlants" id="AES64917">
    <property type="protein sequence ID" value="AES64917"/>
    <property type="gene ID" value="MTR_2g033130"/>
</dbReference>
<evidence type="ECO:0000313" key="1">
    <source>
        <dbReference type="EMBL" id="AES64917.1"/>
    </source>
</evidence>
<sequence>MFFPRPLFIEPRIVDLVGNNSFSRAYKILLLAYWQGLITGGLPTFVDVGNSFGAPAIVKDPKIRR</sequence>
<keyword evidence="3" id="KW-1185">Reference proteome</keyword>
<evidence type="ECO:0000313" key="2">
    <source>
        <dbReference type="EnsemblPlants" id="AES64917"/>
    </source>
</evidence>
<reference evidence="1 3" key="1">
    <citation type="journal article" date="2011" name="Nature">
        <title>The Medicago genome provides insight into the evolution of rhizobial symbioses.</title>
        <authorList>
            <person name="Young N.D."/>
            <person name="Debelle F."/>
            <person name="Oldroyd G.E."/>
            <person name="Geurts R."/>
            <person name="Cannon S.B."/>
            <person name="Udvardi M.K."/>
            <person name="Benedito V.A."/>
            <person name="Mayer K.F."/>
            <person name="Gouzy J."/>
            <person name="Schoof H."/>
            <person name="Van de Peer Y."/>
            <person name="Proost S."/>
            <person name="Cook D.R."/>
            <person name="Meyers B.C."/>
            <person name="Spannagl M."/>
            <person name="Cheung F."/>
            <person name="De Mita S."/>
            <person name="Krishnakumar V."/>
            <person name="Gundlach H."/>
            <person name="Zhou S."/>
            <person name="Mudge J."/>
            <person name="Bharti A.K."/>
            <person name="Murray J.D."/>
            <person name="Naoumkina M.A."/>
            <person name="Rosen B."/>
            <person name="Silverstein K.A."/>
            <person name="Tang H."/>
            <person name="Rombauts S."/>
            <person name="Zhao P.X."/>
            <person name="Zhou P."/>
            <person name="Barbe V."/>
            <person name="Bardou P."/>
            <person name="Bechner M."/>
            <person name="Bellec A."/>
            <person name="Berger A."/>
            <person name="Berges H."/>
            <person name="Bidwell S."/>
            <person name="Bisseling T."/>
            <person name="Choisne N."/>
            <person name="Couloux A."/>
            <person name="Denny R."/>
            <person name="Deshpande S."/>
            <person name="Dai X."/>
            <person name="Doyle J.J."/>
            <person name="Dudez A.M."/>
            <person name="Farmer A.D."/>
            <person name="Fouteau S."/>
            <person name="Franken C."/>
            <person name="Gibelin C."/>
            <person name="Gish J."/>
            <person name="Goldstein S."/>
            <person name="Gonzalez A.J."/>
            <person name="Green P.J."/>
            <person name="Hallab A."/>
            <person name="Hartog M."/>
            <person name="Hua A."/>
            <person name="Humphray S.J."/>
            <person name="Jeong D.H."/>
            <person name="Jing Y."/>
            <person name="Jocker A."/>
            <person name="Kenton S.M."/>
            <person name="Kim D.J."/>
            <person name="Klee K."/>
            <person name="Lai H."/>
            <person name="Lang C."/>
            <person name="Lin S."/>
            <person name="Macmil S.L."/>
            <person name="Magdelenat G."/>
            <person name="Matthews L."/>
            <person name="McCorrison J."/>
            <person name="Monaghan E.L."/>
            <person name="Mun J.H."/>
            <person name="Najar F.Z."/>
            <person name="Nicholson C."/>
            <person name="Noirot C."/>
            <person name="O'Bleness M."/>
            <person name="Paule C.R."/>
            <person name="Poulain J."/>
            <person name="Prion F."/>
            <person name="Qin B."/>
            <person name="Qu C."/>
            <person name="Retzel E.F."/>
            <person name="Riddle C."/>
            <person name="Sallet E."/>
            <person name="Samain S."/>
            <person name="Samson N."/>
            <person name="Sanders I."/>
            <person name="Saurat O."/>
            <person name="Scarpelli C."/>
            <person name="Schiex T."/>
            <person name="Segurens B."/>
            <person name="Severin A.J."/>
            <person name="Sherrier D.J."/>
            <person name="Shi R."/>
            <person name="Sims S."/>
            <person name="Singer S.R."/>
            <person name="Sinharoy S."/>
            <person name="Sterck L."/>
            <person name="Viollet A."/>
            <person name="Wang B.B."/>
            <person name="Wang K."/>
            <person name="Wang M."/>
            <person name="Wang X."/>
            <person name="Warfsmann J."/>
            <person name="Weissenbach J."/>
            <person name="White D.D."/>
            <person name="White J.D."/>
            <person name="Wiley G.B."/>
            <person name="Wincker P."/>
            <person name="Xing Y."/>
            <person name="Yang L."/>
            <person name="Yao Z."/>
            <person name="Ying F."/>
            <person name="Zhai J."/>
            <person name="Zhou L."/>
            <person name="Zuber A."/>
            <person name="Denarie J."/>
            <person name="Dixon R.A."/>
            <person name="May G.D."/>
            <person name="Schwartz D.C."/>
            <person name="Rogers J."/>
            <person name="Quetier F."/>
            <person name="Town C.D."/>
            <person name="Roe B.A."/>
        </authorList>
    </citation>
    <scope>NUCLEOTIDE SEQUENCE [LARGE SCALE GENOMIC DNA]</scope>
    <source>
        <strain evidence="1">A17</strain>
        <strain evidence="2 3">cv. Jemalong A17</strain>
    </source>
</reference>
<evidence type="ECO:0000313" key="3">
    <source>
        <dbReference type="Proteomes" id="UP000002051"/>
    </source>
</evidence>
<accession>G7IL32</accession>
<organism evidence="1 3">
    <name type="scientific">Medicago truncatula</name>
    <name type="common">Barrel medic</name>
    <name type="synonym">Medicago tribuloides</name>
    <dbReference type="NCBI Taxonomy" id="3880"/>
    <lineage>
        <taxon>Eukaryota</taxon>
        <taxon>Viridiplantae</taxon>
        <taxon>Streptophyta</taxon>
        <taxon>Embryophyta</taxon>
        <taxon>Tracheophyta</taxon>
        <taxon>Spermatophyta</taxon>
        <taxon>Magnoliopsida</taxon>
        <taxon>eudicotyledons</taxon>
        <taxon>Gunneridae</taxon>
        <taxon>Pentapetalae</taxon>
        <taxon>rosids</taxon>
        <taxon>fabids</taxon>
        <taxon>Fabales</taxon>
        <taxon>Fabaceae</taxon>
        <taxon>Papilionoideae</taxon>
        <taxon>50 kb inversion clade</taxon>
        <taxon>NPAAA clade</taxon>
        <taxon>Hologalegina</taxon>
        <taxon>IRL clade</taxon>
        <taxon>Trifolieae</taxon>
        <taxon>Medicago</taxon>
    </lineage>
</organism>
<protein>
    <submittedName>
        <fullName evidence="1">Alkaline-phosphatase family protein, putative</fullName>
    </submittedName>
</protein>
<reference evidence="1 3" key="2">
    <citation type="journal article" date="2014" name="BMC Genomics">
        <title>An improved genome release (version Mt4.0) for the model legume Medicago truncatula.</title>
        <authorList>
            <person name="Tang H."/>
            <person name="Krishnakumar V."/>
            <person name="Bidwell S."/>
            <person name="Rosen B."/>
            <person name="Chan A."/>
            <person name="Zhou S."/>
            <person name="Gentzbittel L."/>
            <person name="Childs K.L."/>
            <person name="Yandell M."/>
            <person name="Gundlach H."/>
            <person name="Mayer K.F."/>
            <person name="Schwartz D.C."/>
            <person name="Town C.D."/>
        </authorList>
    </citation>
    <scope>GENOME REANNOTATION</scope>
    <source>
        <strain evidence="2 3">cv. Jemalong A17</strain>
    </source>
</reference>
<proteinExistence type="predicted"/>
<reference evidence="2" key="3">
    <citation type="submission" date="2015-04" db="UniProtKB">
        <authorList>
            <consortium name="EnsemblPlants"/>
        </authorList>
    </citation>
    <scope>IDENTIFICATION</scope>
    <source>
        <strain evidence="2">cv. Jemalong A17</strain>
    </source>
</reference>